<protein>
    <submittedName>
        <fullName evidence="1">Uncharacterized protein</fullName>
    </submittedName>
</protein>
<name>A0ACD3B374_9AGAR</name>
<evidence type="ECO:0000313" key="2">
    <source>
        <dbReference type="Proteomes" id="UP000308600"/>
    </source>
</evidence>
<gene>
    <name evidence="1" type="ORF">BDN72DRAFT_957330</name>
</gene>
<accession>A0ACD3B374</accession>
<dbReference type="Proteomes" id="UP000308600">
    <property type="component" value="Unassembled WGS sequence"/>
</dbReference>
<reference evidence="1 2" key="1">
    <citation type="journal article" date="2019" name="Nat. Ecol. Evol.">
        <title>Megaphylogeny resolves global patterns of mushroom evolution.</title>
        <authorList>
            <person name="Varga T."/>
            <person name="Krizsan K."/>
            <person name="Foldi C."/>
            <person name="Dima B."/>
            <person name="Sanchez-Garcia M."/>
            <person name="Sanchez-Ramirez S."/>
            <person name="Szollosi G.J."/>
            <person name="Szarkandi J.G."/>
            <person name="Papp V."/>
            <person name="Albert L."/>
            <person name="Andreopoulos W."/>
            <person name="Angelini C."/>
            <person name="Antonin V."/>
            <person name="Barry K.W."/>
            <person name="Bougher N.L."/>
            <person name="Buchanan P."/>
            <person name="Buyck B."/>
            <person name="Bense V."/>
            <person name="Catcheside P."/>
            <person name="Chovatia M."/>
            <person name="Cooper J."/>
            <person name="Damon W."/>
            <person name="Desjardin D."/>
            <person name="Finy P."/>
            <person name="Geml J."/>
            <person name="Haridas S."/>
            <person name="Hughes K."/>
            <person name="Justo A."/>
            <person name="Karasinski D."/>
            <person name="Kautmanova I."/>
            <person name="Kiss B."/>
            <person name="Kocsube S."/>
            <person name="Kotiranta H."/>
            <person name="LaButti K.M."/>
            <person name="Lechner B.E."/>
            <person name="Liimatainen K."/>
            <person name="Lipzen A."/>
            <person name="Lukacs Z."/>
            <person name="Mihaltcheva S."/>
            <person name="Morgado L.N."/>
            <person name="Niskanen T."/>
            <person name="Noordeloos M.E."/>
            <person name="Ohm R.A."/>
            <person name="Ortiz-Santana B."/>
            <person name="Ovrebo C."/>
            <person name="Racz N."/>
            <person name="Riley R."/>
            <person name="Savchenko A."/>
            <person name="Shiryaev A."/>
            <person name="Soop K."/>
            <person name="Spirin V."/>
            <person name="Szebenyi C."/>
            <person name="Tomsovsky M."/>
            <person name="Tulloss R.E."/>
            <person name="Uehling J."/>
            <person name="Grigoriev I.V."/>
            <person name="Vagvolgyi C."/>
            <person name="Papp T."/>
            <person name="Martin F.M."/>
            <person name="Miettinen O."/>
            <person name="Hibbett D.S."/>
            <person name="Nagy L.G."/>
        </authorList>
    </citation>
    <scope>NUCLEOTIDE SEQUENCE [LARGE SCALE GENOMIC DNA]</scope>
    <source>
        <strain evidence="1 2">NL-1719</strain>
    </source>
</reference>
<evidence type="ECO:0000313" key="1">
    <source>
        <dbReference type="EMBL" id="TFK72480.1"/>
    </source>
</evidence>
<organism evidence="1 2">
    <name type="scientific">Pluteus cervinus</name>
    <dbReference type="NCBI Taxonomy" id="181527"/>
    <lineage>
        <taxon>Eukaryota</taxon>
        <taxon>Fungi</taxon>
        <taxon>Dikarya</taxon>
        <taxon>Basidiomycota</taxon>
        <taxon>Agaricomycotina</taxon>
        <taxon>Agaricomycetes</taxon>
        <taxon>Agaricomycetidae</taxon>
        <taxon>Agaricales</taxon>
        <taxon>Pluteineae</taxon>
        <taxon>Pluteaceae</taxon>
        <taxon>Pluteus</taxon>
    </lineage>
</organism>
<sequence length="2373" mass="263561">MVNSTEDAHKKPPRRLFSFDSIKSSSPSPKQSYEPPPKRVHIQRLPQLDERASEDSSSNGAPGRFANRAAGLVGPRPQGNNRPPPLNTNLTVDTSNGATDAPPPSPSRIRWEQLRQQVLVPAPPSQSPASFVASPQSFIPSGPPTRSQTPKPSKLGRFGFRQVVEHVRDMSDDSRRFASDIQRACWAARYPELHKSKSDKDPHNTTMGSSLHLPFMASSMGNGAGNAHPTATSNQMNMSNKKQDVKRPQSVQSLAMGSIATPSLKQLYQTLLQYSTITLDGFPPSSTMFPHEIQVLSTLLTPFSGEETSSRLEEERWYAVESFGIVMKTWFPSDEGIPQAMFVERCLWCCEAASNVVTPLRPRIIKMLWDILVPVEHRTFISKPLLFQTVAQGLFNILPLSQLRYGQEDEESKLIKEMINKMNNGSVGEFNTQAIEEEYSALCLDDDEPAIVRHAIMLEALARVLANSPMNSHQWFMQFVLEVRHIQNSCSLTKMSTAQEFWVVPKHNTAYTPLLSAIYSRILTLFTHASLRYIATGSVSWAAKATSTKYILHYLQTRVLPILDIIKSKSTMDARSHVVRLTWNLLNVQDGDPLKNWATSLISRWYKHSAEWKTAFGETLRQFVMTGDWPSVIPTLACLIKNLADDVRPHFTAFILPVLNDQLVDDPPPYPCPPLTQLLDHISRAHPHLFFKPIFSCAAGLKEYTVVNHLCALSVLSRFLPDFWTRDAEMVAIAVMSDVGGGGNSSNNNGGLGSATLSPTGLSVGSNGTNSPRTPDKFSAIPYATPRLGQSVLLVELIGRVHAIRHAKDSNSRSESTYKDELKFFLSLEMRLAILLEARERTILVPFSQRLLFCILLREIRLLTRSLKPAAWLPKVVSWFITYLSDDDVIDEADEELQLSIGQLQGLYIAAQDGVRSSQKRRTTMIFSPRPDASFENIRTENATTVAGILEERSQLLKSLSKGFIPKAIKLLIAASSLLTTDDYKVLAPQLWYRGLTDIDISVVAPVCFLLMQCAERNPLDVLALIEVDLQSLDDNTRLEAVRKISVLTNWRFQVLSQHIVTDRAHRPFKLTRIPLPFVATDVGSNHHVLEDDPTEVKDNMPLELRQRLADIGWTQDDLPVDQQSEWIRTPMSLLPVHQLDRLDDHQSQNIVSAPTIANAISQKSENAAGGGSATQQEEPGLLRRNSSTGGPIHGVRRRAIFVPALSPAFLRLSKVMFDPNYAVASAARMAIMDLMRNDPALLTRPALDLLVGETKDLSSAISTLRSFLHVYKVTPPPMAHYMFNNLAGFLKYAARQVENRETLRDYSLTVPVLSELAMHVSGMSLREIKKAKLDVFLIPSGSLWFGHTAPPGPMFPRNMGMSGPGDIIPPNVAAISMIRLSQNMLFLSMLKKNQQEVQLVRKNMSRFVLPSLEHKPEPPLLTLKDFIPQRQEHAAKALPIPEWKLAGLSMLLSRSYLLLIAQVFRSMSRHLSDRHELSILIDGLNRILLTHGRDVGIVAQALIALMVASTRFRRLFMSGGGYTLFMPAVIRIYAESESHSGIRLAIEYAVNRFYAFHKEAFVFQALDVVAQMTMLPGCDADWLARSVYTLFSSLRKGISPSTADAAGIHHVNQLQEREAMMFTTAEEKPQTFLAMLRRTDSSQPQNLGIGGLDSTAAAAATAAAAVASALPEEYEGGRLSMDDFVKLFLTVIAHDPTIPRAENFMKLLRYLSPYLYNTSISARTVLQEGIDALGQVLTRAGIKTKGTADHVPSGKSAAEEINMKSSSESGTTGTGSGGAGGLGPQEKVKGMVDPTSMRLDFLELATSYTRAGGLFPQPSYTRIIDFAKSMIRDSSQQTVERISKFFADLTRTTLIREQQPSTKTMVLFLRHIALVVNTYGATLDLAGVFEIIVQFAAVPHHANDTTFARVVVTQYCVPGLSSWEQANTGTVLLDSPFRKNLVALLVHAVLFHTEDIISELLKRPPSYEYLAGIILPFAMSLRTFDELASSGVRQENWHRGSVVSAWIRLLEYATVACESSSQRTIERSKDKRRSADSKNATVPIFLLSIQLLKIVIIRAQTELSNCIPGIWNRLGTLLRTVLAEGDANFAVQPTESSPNASPSPSPRASVQFDHSMLSSTPPHFRDPGLGSFKNPRIVDYACWSLLAWLCTYKTPLILQMRLYMVERVVTLDNKLQSQSILLTSSPGARRISTSIFSKSRRRRSGLPSPEASPQISASPSYATTSFAYENPSFLSIDGRQPGYQNFLSSPTKQDRSGPRIVHLGPVSNPFPFRRPGDTGTTSGSTHMVKLLKIKSPTLVEATYHRVRLIQAFLGYQTLLPLPNDPHNEQVHMTTLTKHQVLEALTKEIRDLLEEFDVSYRPNDDDVAIADAI</sequence>
<dbReference type="EMBL" id="ML208285">
    <property type="protein sequence ID" value="TFK72480.1"/>
    <property type="molecule type" value="Genomic_DNA"/>
</dbReference>
<proteinExistence type="predicted"/>
<keyword evidence="2" id="KW-1185">Reference proteome</keyword>